<dbReference type="STRING" id="1211777.BN77_2015"/>
<dbReference type="EMBL" id="CANI01000008">
    <property type="protein sequence ID" value="CCM74870.1"/>
    <property type="molecule type" value="Genomic_DNA"/>
</dbReference>
<reference evidence="1 2" key="1">
    <citation type="journal article" date="2013" name="Genome Announc.">
        <title>Draft Genome Sequence of Rhizobium mesoamericanum STM3625, a Nitrogen-Fixing Symbiont of Mimosa pudica Isolated in French Guiana (South America).</title>
        <authorList>
            <person name="Moulin L."/>
            <person name="Mornico D."/>
            <person name="Melkonian R."/>
            <person name="Klonowska A."/>
        </authorList>
    </citation>
    <scope>NUCLEOTIDE SEQUENCE [LARGE SCALE GENOMIC DNA]</scope>
    <source>
        <strain evidence="1 2">STM3625</strain>
    </source>
</reference>
<keyword evidence="2" id="KW-1185">Reference proteome</keyword>
<evidence type="ECO:0000313" key="2">
    <source>
        <dbReference type="Proteomes" id="UP000009319"/>
    </source>
</evidence>
<sequence length="59" mass="6648">MSERLALRLLLCRARRLLLRANLTPLVFELVDDMLGNGRLIAIGRLLHVLLRVLGLTVS</sequence>
<dbReference type="HOGENOM" id="CLU_2957532_0_0_5"/>
<evidence type="ECO:0000313" key="1">
    <source>
        <dbReference type="EMBL" id="CCM74870.1"/>
    </source>
</evidence>
<gene>
    <name evidence="1" type="ORF">BN77_2015</name>
</gene>
<accession>K0PU06</accession>
<comment type="caution">
    <text evidence="1">The sequence shown here is derived from an EMBL/GenBank/DDBJ whole genome shotgun (WGS) entry which is preliminary data.</text>
</comment>
<protein>
    <submittedName>
        <fullName evidence="1">Uncharacterized protein</fullName>
    </submittedName>
</protein>
<organism evidence="1 2">
    <name type="scientific">Rhizobium mesoamericanum STM3625</name>
    <dbReference type="NCBI Taxonomy" id="1211777"/>
    <lineage>
        <taxon>Bacteria</taxon>
        <taxon>Pseudomonadati</taxon>
        <taxon>Pseudomonadota</taxon>
        <taxon>Alphaproteobacteria</taxon>
        <taxon>Hyphomicrobiales</taxon>
        <taxon>Rhizobiaceae</taxon>
        <taxon>Rhizobium/Agrobacterium group</taxon>
        <taxon>Rhizobium</taxon>
    </lineage>
</organism>
<dbReference type="Proteomes" id="UP000009319">
    <property type="component" value="Unassembled WGS sequence"/>
</dbReference>
<dbReference type="AlphaFoldDB" id="K0PU06"/>
<name>K0PU06_9HYPH</name>
<proteinExistence type="predicted"/>